<dbReference type="Gene3D" id="1.10.3290.10">
    <property type="entry name" value="Fido-like domain"/>
    <property type="match status" value="1"/>
</dbReference>
<dbReference type="Pfam" id="PF02661">
    <property type="entry name" value="Fic"/>
    <property type="match status" value="1"/>
</dbReference>
<organism evidence="2 3">
    <name type="scientific">Rhizomicrobium palustre</name>
    <dbReference type="NCBI Taxonomy" id="189966"/>
    <lineage>
        <taxon>Bacteria</taxon>
        <taxon>Pseudomonadati</taxon>
        <taxon>Pseudomonadota</taxon>
        <taxon>Alphaproteobacteria</taxon>
        <taxon>Micropepsales</taxon>
        <taxon>Micropepsaceae</taxon>
        <taxon>Rhizomicrobium</taxon>
    </lineage>
</organism>
<dbReference type="PANTHER" id="PTHR13504">
    <property type="entry name" value="FIDO DOMAIN-CONTAINING PROTEIN DDB_G0283145"/>
    <property type="match status" value="1"/>
</dbReference>
<comment type="caution">
    <text evidence="2">The sequence shown here is derived from an EMBL/GenBank/DDBJ whole genome shotgun (WGS) entry which is preliminary data.</text>
</comment>
<dbReference type="InterPro" id="IPR003812">
    <property type="entry name" value="Fido"/>
</dbReference>
<evidence type="ECO:0000313" key="3">
    <source>
        <dbReference type="Proteomes" id="UP000570514"/>
    </source>
</evidence>
<dbReference type="RefSeq" id="WP_167079974.1">
    <property type="nucleotide sequence ID" value="NZ_BAAADC010000001.1"/>
</dbReference>
<feature type="domain" description="Fido" evidence="1">
    <location>
        <begin position="107"/>
        <end position="242"/>
    </location>
</feature>
<dbReference type="PROSITE" id="PS51459">
    <property type="entry name" value="FIDO"/>
    <property type="match status" value="1"/>
</dbReference>
<accession>A0A846MUX9</accession>
<protein>
    <submittedName>
        <fullName evidence="2">Fic family protein</fullName>
    </submittedName>
</protein>
<dbReference type="InterPro" id="IPR040198">
    <property type="entry name" value="Fido_containing"/>
</dbReference>
<dbReference type="InterPro" id="IPR036597">
    <property type="entry name" value="Fido-like_dom_sf"/>
</dbReference>
<proteinExistence type="predicted"/>
<dbReference type="Proteomes" id="UP000570514">
    <property type="component" value="Unassembled WGS sequence"/>
</dbReference>
<dbReference type="SUPFAM" id="SSF140931">
    <property type="entry name" value="Fic-like"/>
    <property type="match status" value="1"/>
</dbReference>
<gene>
    <name evidence="2" type="ORF">FHS83_000198</name>
</gene>
<dbReference type="AlphaFoldDB" id="A0A846MUX9"/>
<dbReference type="PANTHER" id="PTHR13504:SF38">
    <property type="entry name" value="FIDO DOMAIN-CONTAINING PROTEIN"/>
    <property type="match status" value="1"/>
</dbReference>
<keyword evidence="3" id="KW-1185">Reference proteome</keyword>
<evidence type="ECO:0000259" key="1">
    <source>
        <dbReference type="PROSITE" id="PS51459"/>
    </source>
</evidence>
<reference evidence="2 3" key="1">
    <citation type="submission" date="2020-03" db="EMBL/GenBank/DDBJ databases">
        <title>Genomic Encyclopedia of Type Strains, Phase IV (KMG-IV): sequencing the most valuable type-strain genomes for metagenomic binning, comparative biology and taxonomic classification.</title>
        <authorList>
            <person name="Goeker M."/>
        </authorList>
    </citation>
    <scope>NUCLEOTIDE SEQUENCE [LARGE SCALE GENOMIC DNA]</scope>
    <source>
        <strain evidence="2 3">DSM 19867</strain>
    </source>
</reference>
<name>A0A846MUX9_9PROT</name>
<dbReference type="EMBL" id="JAASRM010000001">
    <property type="protein sequence ID" value="NIK86880.1"/>
    <property type="molecule type" value="Genomic_DNA"/>
</dbReference>
<sequence length="363" mass="39926">MIYPSFALDGADLAVLALIRAQQDQLLYRAAQLPGLWPGFLQRNAFARTLHGSASLAGIKASPAEALAVVDGEKPESLTDPAYRALSGTRNALRFISQAQTDPYLEWNAQLFKSLHFLLTSEEMPAAPGQYRSGASLGGGSEPDAADLPKLMGEVMDYLREDTGDPLVRAALVHLKFLEIRPFRRANARLARLAYVLIASCGSALSPVFCALDEWLARHKDDYVQQCITENGPGAWLKFILRAQYEQTAQLAQRSQAVARAAEEVMHLSRTHDLHDRMQPALLDAVFGYMLRAGRYQSENGVSDVVASRDLRRLCDLGLLEAVGEKRGRYYLSGEPLKQIQARVRLGGGTTPNPYDLVQETGV</sequence>
<evidence type="ECO:0000313" key="2">
    <source>
        <dbReference type="EMBL" id="NIK86880.1"/>
    </source>
</evidence>